<reference evidence="2 3" key="1">
    <citation type="submission" date="2020-04" db="EMBL/GenBank/DDBJ databases">
        <title>Plant Genome Project.</title>
        <authorList>
            <person name="Zhang R.-G."/>
        </authorList>
    </citation>
    <scope>NUCLEOTIDE SEQUENCE [LARGE SCALE GENOMIC DNA]</scope>
    <source>
        <strain evidence="2">YNK0</strain>
        <tissue evidence="2">Leaf</tissue>
    </source>
</reference>
<proteinExistence type="predicted"/>
<dbReference type="Proteomes" id="UP000655225">
    <property type="component" value="Unassembled WGS sequence"/>
</dbReference>
<accession>A0A834ZBG6</accession>
<evidence type="ECO:0000313" key="2">
    <source>
        <dbReference type="EMBL" id="KAF8403835.1"/>
    </source>
</evidence>
<name>A0A834ZBG6_TETSI</name>
<evidence type="ECO:0000313" key="3">
    <source>
        <dbReference type="Proteomes" id="UP000655225"/>
    </source>
</evidence>
<dbReference type="InterPro" id="IPR018289">
    <property type="entry name" value="MULE_transposase_dom"/>
</dbReference>
<organism evidence="2 3">
    <name type="scientific">Tetracentron sinense</name>
    <name type="common">Spur-leaf</name>
    <dbReference type="NCBI Taxonomy" id="13715"/>
    <lineage>
        <taxon>Eukaryota</taxon>
        <taxon>Viridiplantae</taxon>
        <taxon>Streptophyta</taxon>
        <taxon>Embryophyta</taxon>
        <taxon>Tracheophyta</taxon>
        <taxon>Spermatophyta</taxon>
        <taxon>Magnoliopsida</taxon>
        <taxon>Trochodendrales</taxon>
        <taxon>Trochodendraceae</taxon>
        <taxon>Tetracentron</taxon>
    </lineage>
</organism>
<dbReference type="AlphaFoldDB" id="A0A834ZBG6"/>
<protein>
    <recommendedName>
        <fullName evidence="1">MULE transposase domain-containing protein</fullName>
    </recommendedName>
</protein>
<comment type="caution">
    <text evidence="2">The sequence shown here is derived from an EMBL/GenBank/DDBJ whole genome shotgun (WGS) entry which is preliminary data.</text>
</comment>
<feature type="domain" description="MULE transposase" evidence="1">
    <location>
        <begin position="83"/>
        <end position="132"/>
    </location>
</feature>
<dbReference type="Pfam" id="PF10551">
    <property type="entry name" value="MULE"/>
    <property type="match status" value="1"/>
</dbReference>
<evidence type="ECO:0000259" key="1">
    <source>
        <dbReference type="Pfam" id="PF10551"/>
    </source>
</evidence>
<sequence length="133" mass="15294">MTENSKRLIKSWNDSGLRLSQCHNLMANETGGYENLGFDEVNMSGVNRRSKAAMETYGSNAGRMMDYFRDVKTRLNYIHFGDVVSFDTTYKKNKFLMLFALFTGVNHHRQSIVVGCALLVVETEDSFVWLFEE</sequence>
<gene>
    <name evidence="2" type="ORF">HHK36_011941</name>
</gene>
<dbReference type="EMBL" id="JABCRI010000007">
    <property type="protein sequence ID" value="KAF8403835.1"/>
    <property type="molecule type" value="Genomic_DNA"/>
</dbReference>
<dbReference type="OrthoDB" id="1894539at2759"/>
<keyword evidence="3" id="KW-1185">Reference proteome</keyword>
<dbReference type="PANTHER" id="PTHR47718:SF7">
    <property type="entry name" value="PROTEIN FAR1-RELATED SEQUENCE"/>
    <property type="match status" value="1"/>
</dbReference>
<dbReference type="PANTHER" id="PTHR47718">
    <property type="entry name" value="OS01G0519700 PROTEIN"/>
    <property type="match status" value="1"/>
</dbReference>